<feature type="transmembrane region" description="Helical" evidence="1">
    <location>
        <begin position="68"/>
        <end position="89"/>
    </location>
</feature>
<reference evidence="2 3" key="1">
    <citation type="submission" date="2024-04" db="EMBL/GenBank/DDBJ databases">
        <title>Genomic Markers of Mycobacteria.</title>
        <authorList>
            <person name="Soliman M.S."/>
            <person name="Elkholy A."/>
            <person name="Soliman N.S."/>
            <person name="Abbas A."/>
            <person name="Khayrat S."/>
            <person name="Shawky S."/>
        </authorList>
    </citation>
    <scope>NUCLEOTIDE SEQUENCE [LARGE SCALE GENOMIC DNA]</scope>
    <source>
        <strain evidence="2 3">Egy-CU-AM5</strain>
    </source>
</reference>
<keyword evidence="1" id="KW-0812">Transmembrane</keyword>
<keyword evidence="1" id="KW-1133">Transmembrane helix</keyword>
<feature type="transmembrane region" description="Helical" evidence="1">
    <location>
        <begin position="40"/>
        <end position="62"/>
    </location>
</feature>
<evidence type="ECO:0000313" key="3">
    <source>
        <dbReference type="Proteomes" id="UP001558474"/>
    </source>
</evidence>
<accession>A0ABV3VFS7</accession>
<gene>
    <name evidence="2" type="ORF">ABFW12_18715</name>
</gene>
<keyword evidence="1" id="KW-0472">Membrane</keyword>
<evidence type="ECO:0000313" key="2">
    <source>
        <dbReference type="EMBL" id="MEX3740257.1"/>
    </source>
</evidence>
<dbReference type="EMBL" id="JBDLOU010000040">
    <property type="protein sequence ID" value="MEX3740257.1"/>
    <property type="molecule type" value="Genomic_DNA"/>
</dbReference>
<comment type="caution">
    <text evidence="2">The sequence shown here is derived from an EMBL/GenBank/DDBJ whole genome shotgun (WGS) entry which is preliminary data.</text>
</comment>
<sequence length="155" mass="17043">MTEPVPQAGWIARTFTRARVMGVHIARIPFGDKSFELPFVLSRVQLTTLAMGGFCAMIAFAIGTKLGIAAWLTWPVVLLTLAIMVALGFSSAPDRGAGLAAEGYARMLWTRVPFVSSISSSRSRAESRDVNRTDHITLRMALHEPPSFTQKRSRH</sequence>
<keyword evidence="3" id="KW-1185">Reference proteome</keyword>
<name>A0ABV3VFS7_9MYCO</name>
<organism evidence="2 3">
    <name type="scientific">Mycolicibacterium porcinum</name>
    <dbReference type="NCBI Taxonomy" id="39693"/>
    <lineage>
        <taxon>Bacteria</taxon>
        <taxon>Bacillati</taxon>
        <taxon>Actinomycetota</taxon>
        <taxon>Actinomycetes</taxon>
        <taxon>Mycobacteriales</taxon>
        <taxon>Mycobacteriaceae</taxon>
        <taxon>Mycolicibacterium</taxon>
    </lineage>
</organism>
<proteinExistence type="predicted"/>
<evidence type="ECO:0008006" key="4">
    <source>
        <dbReference type="Google" id="ProtNLM"/>
    </source>
</evidence>
<protein>
    <recommendedName>
        <fullName evidence="4">PrgI family protein</fullName>
    </recommendedName>
</protein>
<dbReference type="Proteomes" id="UP001558474">
    <property type="component" value="Unassembled WGS sequence"/>
</dbReference>
<dbReference type="RefSeq" id="WP_368573481.1">
    <property type="nucleotide sequence ID" value="NZ_JBDLOU010000040.1"/>
</dbReference>
<evidence type="ECO:0000256" key="1">
    <source>
        <dbReference type="SAM" id="Phobius"/>
    </source>
</evidence>